<dbReference type="EMBL" id="JFYO01000005">
    <property type="protein sequence ID" value="EZP27466.1"/>
    <property type="molecule type" value="Genomic_DNA"/>
</dbReference>
<dbReference type="OrthoDB" id="9771846at2"/>
<organism evidence="2 3">
    <name type="scientific">Microbacterium oleivorans</name>
    <dbReference type="NCBI Taxonomy" id="273677"/>
    <lineage>
        <taxon>Bacteria</taxon>
        <taxon>Bacillati</taxon>
        <taxon>Actinomycetota</taxon>
        <taxon>Actinomycetes</taxon>
        <taxon>Micrococcales</taxon>
        <taxon>Microbacteriaceae</taxon>
        <taxon>Microbacterium</taxon>
    </lineage>
</organism>
<feature type="domain" description="Polysaccharide pyruvyl transferase" evidence="1">
    <location>
        <begin position="14"/>
        <end position="294"/>
    </location>
</feature>
<comment type="caution">
    <text evidence="2">The sequence shown here is derived from an EMBL/GenBank/DDBJ whole genome shotgun (WGS) entry which is preliminary data.</text>
</comment>
<name>A0A031FTE7_9MICO</name>
<accession>A0A031FTE7</accession>
<dbReference type="Pfam" id="PF04230">
    <property type="entry name" value="PS_pyruv_trans"/>
    <property type="match status" value="1"/>
</dbReference>
<gene>
    <name evidence="2" type="ORF">BW34_01453</name>
</gene>
<dbReference type="InterPro" id="IPR007345">
    <property type="entry name" value="Polysacch_pyruvyl_Trfase"/>
</dbReference>
<proteinExistence type="predicted"/>
<dbReference type="eggNOG" id="COG2327">
    <property type="taxonomic scope" value="Bacteria"/>
</dbReference>
<evidence type="ECO:0000313" key="3">
    <source>
        <dbReference type="Proteomes" id="UP000024001"/>
    </source>
</evidence>
<protein>
    <submittedName>
        <fullName evidence="2">Colanic acid biosynthesis protein</fullName>
    </submittedName>
</protein>
<evidence type="ECO:0000259" key="1">
    <source>
        <dbReference type="Pfam" id="PF04230"/>
    </source>
</evidence>
<evidence type="ECO:0000313" key="2">
    <source>
        <dbReference type="EMBL" id="EZP27466.1"/>
    </source>
</evidence>
<dbReference type="PANTHER" id="PTHR36836:SF1">
    <property type="entry name" value="COLANIC ACID BIOSYNTHESIS PROTEIN WCAK"/>
    <property type="match status" value="1"/>
</dbReference>
<keyword evidence="3" id="KW-1185">Reference proteome</keyword>
<dbReference type="PANTHER" id="PTHR36836">
    <property type="entry name" value="COLANIC ACID BIOSYNTHESIS PROTEIN WCAK"/>
    <property type="match status" value="1"/>
</dbReference>
<reference evidence="2 3" key="1">
    <citation type="submission" date="2014-03" db="EMBL/GenBank/DDBJ databases">
        <title>Draft Genome Sequences of 13 Willow Endophytes.</title>
        <authorList>
            <person name="Gan H.Y."/>
            <person name="Gan H.M."/>
            <person name="Savka M.A."/>
            <person name="Hudson A.O."/>
        </authorList>
    </citation>
    <scope>NUCLEOTIDE SEQUENCE [LARGE SCALE GENOMIC DNA]</scope>
    <source>
        <strain evidence="2 3">RIT293</strain>
    </source>
</reference>
<sequence length="357" mass="39200">MRILLAWTDETSPNLGVRALGRGSRDLLNQIWPDAEFAYMNYGTKPEAVTWSPRGLVREWVTGRRGMRDWLGGFDLYWDTRSGDSFSDIYGLPRHTTMSMIHEFAARSHVPTVLAPQTIGPFGSRRSRLLARRDVNRSRLVLARDPMSAKASASLGRPVDLTTTDLVFGIHQPVPEPGNDVLLNVSGLLWRSPHHGDPLVYRRQIESVIDGLLARGRSVTLFPHVLDSADADNDVPVAIELQEKYDGRIGLVIPRDLEHARAVIAGASVVIGARMHACLNALSTGTPAIAMAYSRKFAPLMSELGWPHVVDAGVTEDAAARILAAVDDPLLSEQALRAQQRGQQLLAAARDLIGSMR</sequence>
<dbReference type="AlphaFoldDB" id="A0A031FTE7"/>
<dbReference type="PATRIC" id="fig|273677.3.peg.1433"/>
<dbReference type="RefSeq" id="WP_036310827.1">
    <property type="nucleotide sequence ID" value="NZ_JFYO01000005.1"/>
</dbReference>
<dbReference type="Proteomes" id="UP000024001">
    <property type="component" value="Unassembled WGS sequence"/>
</dbReference>